<proteinExistence type="predicted"/>
<dbReference type="EMBL" id="SMMX01000004">
    <property type="protein sequence ID" value="TDA22242.1"/>
    <property type="molecule type" value="Genomic_DNA"/>
</dbReference>
<dbReference type="RefSeq" id="WP_132276169.1">
    <property type="nucleotide sequence ID" value="NZ_JAOBST010000073.1"/>
</dbReference>
<dbReference type="NCBIfam" id="NF041770">
    <property type="entry name" value="CFI_box_CTERM"/>
    <property type="match status" value="1"/>
</dbReference>
<dbReference type="InterPro" id="IPR049886">
    <property type="entry name" value="CFI_box_CTERM_dom"/>
</dbReference>
<accession>A0A4R4FF00</accession>
<reference evidence="1 2" key="1">
    <citation type="journal article" date="2016" name="Nat. Microbiol.">
        <title>The Mouse Intestinal Bacterial Collection (miBC) provides host-specific insight into cultured diversity and functional potential of the gut microbiota.</title>
        <authorList>
            <person name="Lagkouvardos I."/>
            <person name="Pukall R."/>
            <person name="Abt B."/>
            <person name="Foesel B.U."/>
            <person name="Meier-Kolthoff J.P."/>
            <person name="Kumar N."/>
            <person name="Bresciani A."/>
            <person name="Martinez I."/>
            <person name="Just S."/>
            <person name="Ziegler C."/>
            <person name="Brugiroux S."/>
            <person name="Garzetti D."/>
            <person name="Wenning M."/>
            <person name="Bui T.P."/>
            <person name="Wang J."/>
            <person name="Hugenholtz F."/>
            <person name="Plugge C.M."/>
            <person name="Peterson D.A."/>
            <person name="Hornef M.W."/>
            <person name="Baines J.F."/>
            <person name="Smidt H."/>
            <person name="Walter J."/>
            <person name="Kristiansen K."/>
            <person name="Nielsen H.B."/>
            <person name="Haller D."/>
            <person name="Overmann J."/>
            <person name="Stecher B."/>
            <person name="Clavel T."/>
        </authorList>
    </citation>
    <scope>NUCLEOTIDE SEQUENCE [LARGE SCALE GENOMIC DNA]</scope>
    <source>
        <strain evidence="1 2">DSM 28560</strain>
    </source>
</reference>
<gene>
    <name evidence="1" type="ORF">E1963_05585</name>
</gene>
<keyword evidence="2" id="KW-1185">Reference proteome</keyword>
<dbReference type="Proteomes" id="UP000295710">
    <property type="component" value="Unassembled WGS sequence"/>
</dbReference>
<comment type="caution">
    <text evidence="1">The sequence shown here is derived from an EMBL/GenBank/DDBJ whole genome shotgun (WGS) entry which is preliminary data.</text>
</comment>
<organism evidence="1 2">
    <name type="scientific">Extibacter muris</name>
    <dbReference type="NCBI Taxonomy" id="1796622"/>
    <lineage>
        <taxon>Bacteria</taxon>
        <taxon>Bacillati</taxon>
        <taxon>Bacillota</taxon>
        <taxon>Clostridia</taxon>
        <taxon>Lachnospirales</taxon>
        <taxon>Lachnospiraceae</taxon>
        <taxon>Extibacter</taxon>
    </lineage>
</organism>
<evidence type="ECO:0000313" key="2">
    <source>
        <dbReference type="Proteomes" id="UP000295710"/>
    </source>
</evidence>
<dbReference type="AlphaFoldDB" id="A0A4R4FF00"/>
<protein>
    <submittedName>
        <fullName evidence="1">Uncharacterized protein</fullName>
    </submittedName>
</protein>
<sequence length="254" mass="29535">MEQTKQELIQLFEEMLTQIKHFKRKTYEGIFKDGYDKFKGTVADIARLCEEAPEEEKESVAEDLAHVIPDYAIVKMQGLSKSRKERNSVDYNMNMAVYVVPMITYTHNEYCEKVASRMVEVWNEKHVTSLTLGQSSYDDIAGGFKKGFCFITTAVCERQDKPDDCYELTTLRAYRDAYLMGTEDGRALVDEYYDIAPGIVQIINMQKDADEIYEELYKICLAPCISYIEAGEEEQCKELYTRMVRNLQKKYLYS</sequence>
<name>A0A4R4FF00_9FIRM</name>
<evidence type="ECO:0000313" key="1">
    <source>
        <dbReference type="EMBL" id="TDA22242.1"/>
    </source>
</evidence>